<dbReference type="EMBL" id="KV428402">
    <property type="protein sequence ID" value="KZT32021.1"/>
    <property type="molecule type" value="Genomic_DNA"/>
</dbReference>
<sequence length="77" mass="8544">MTFTGSPVCFSFLKLLAIPLEISSAGSSYDTARNYQILARPRRSLFSSAQKFDTAIVGQSMRTYDSGIKKRVVKYVA</sequence>
<proteinExistence type="predicted"/>
<evidence type="ECO:0000313" key="3">
    <source>
        <dbReference type="Proteomes" id="UP000076798"/>
    </source>
</evidence>
<evidence type="ECO:0000313" key="2">
    <source>
        <dbReference type="EMBL" id="KZT32021.1"/>
    </source>
</evidence>
<keyword evidence="1" id="KW-0732">Signal</keyword>
<dbReference type="Proteomes" id="UP000076798">
    <property type="component" value="Unassembled WGS sequence"/>
</dbReference>
<name>A0A165XB92_9AGAM</name>
<reference evidence="2 3" key="1">
    <citation type="journal article" date="2016" name="Mol. Biol. Evol.">
        <title>Comparative Genomics of Early-Diverging Mushroom-Forming Fungi Provides Insights into the Origins of Lignocellulose Decay Capabilities.</title>
        <authorList>
            <person name="Nagy L.G."/>
            <person name="Riley R."/>
            <person name="Tritt A."/>
            <person name="Adam C."/>
            <person name="Daum C."/>
            <person name="Floudas D."/>
            <person name="Sun H."/>
            <person name="Yadav J.S."/>
            <person name="Pangilinan J."/>
            <person name="Larsson K.H."/>
            <person name="Matsuura K."/>
            <person name="Barry K."/>
            <person name="Labutti K."/>
            <person name="Kuo R."/>
            <person name="Ohm R.A."/>
            <person name="Bhattacharya S.S."/>
            <person name="Shirouzu T."/>
            <person name="Yoshinaga Y."/>
            <person name="Martin F.M."/>
            <person name="Grigoriev I.V."/>
            <person name="Hibbett D.S."/>
        </authorList>
    </citation>
    <scope>NUCLEOTIDE SEQUENCE [LARGE SCALE GENOMIC DNA]</scope>
    <source>
        <strain evidence="2 3">HHB10207 ss-3</strain>
    </source>
</reference>
<organism evidence="2 3">
    <name type="scientific">Sistotremastrum suecicum HHB10207 ss-3</name>
    <dbReference type="NCBI Taxonomy" id="1314776"/>
    <lineage>
        <taxon>Eukaryota</taxon>
        <taxon>Fungi</taxon>
        <taxon>Dikarya</taxon>
        <taxon>Basidiomycota</taxon>
        <taxon>Agaricomycotina</taxon>
        <taxon>Agaricomycetes</taxon>
        <taxon>Sistotremastrales</taxon>
        <taxon>Sistotremastraceae</taxon>
        <taxon>Sistotremastrum</taxon>
    </lineage>
</organism>
<protein>
    <submittedName>
        <fullName evidence="2">Uncharacterized protein</fullName>
    </submittedName>
</protein>
<gene>
    <name evidence="2" type="ORF">SISSUDRAFT_1067255</name>
</gene>
<accession>A0A165XB92</accession>
<feature type="signal peptide" evidence="1">
    <location>
        <begin position="1"/>
        <end position="25"/>
    </location>
</feature>
<dbReference type="AlphaFoldDB" id="A0A165XB92"/>
<keyword evidence="3" id="KW-1185">Reference proteome</keyword>
<feature type="chain" id="PRO_5007868997" evidence="1">
    <location>
        <begin position="26"/>
        <end position="77"/>
    </location>
</feature>
<evidence type="ECO:0000256" key="1">
    <source>
        <dbReference type="SAM" id="SignalP"/>
    </source>
</evidence>